<dbReference type="PANTHER" id="PTHR36113:SF1">
    <property type="entry name" value="GLYOXALASE_BLEOMYCIN RESISTANCE PROTEIN_DIOXYGENASE"/>
    <property type="match status" value="1"/>
</dbReference>
<keyword evidence="2" id="KW-0223">Dioxygenase</keyword>
<dbReference type="InterPro" id="IPR029068">
    <property type="entry name" value="Glyas_Bleomycin-R_OHBP_Dase"/>
</dbReference>
<dbReference type="SUPFAM" id="SSF54593">
    <property type="entry name" value="Glyoxalase/Bleomycin resistance protein/Dihydroxybiphenyl dioxygenase"/>
    <property type="match status" value="1"/>
</dbReference>
<dbReference type="AlphaFoldDB" id="A0A5Q2V7K5"/>
<proteinExistence type="predicted"/>
<dbReference type="Proteomes" id="UP000381260">
    <property type="component" value="Chromosome"/>
</dbReference>
<evidence type="ECO:0000313" key="3">
    <source>
        <dbReference type="Proteomes" id="UP000381260"/>
    </source>
</evidence>
<evidence type="ECO:0000313" key="2">
    <source>
        <dbReference type="EMBL" id="QGH60368.1"/>
    </source>
</evidence>
<dbReference type="GO" id="GO:0051213">
    <property type="term" value="F:dioxygenase activity"/>
    <property type="evidence" value="ECO:0007669"/>
    <property type="project" value="UniProtKB-KW"/>
</dbReference>
<dbReference type="Pfam" id="PF00903">
    <property type="entry name" value="Glyoxalase"/>
    <property type="match status" value="1"/>
</dbReference>
<protein>
    <submittedName>
        <fullName evidence="2">Glyoxalase/bleomycin resistance/extradiol dioxygenase family protein</fullName>
    </submittedName>
</protein>
<dbReference type="InterPro" id="IPR004360">
    <property type="entry name" value="Glyas_Fos-R_dOase_dom"/>
</dbReference>
<gene>
    <name evidence="2" type="ORF">GHV41_05695</name>
</gene>
<dbReference type="InterPro" id="IPR051332">
    <property type="entry name" value="Fosfomycin_Res_Enzymes"/>
</dbReference>
<organism evidence="2 3">
    <name type="scientific">Serratia proteamaculans</name>
    <dbReference type="NCBI Taxonomy" id="28151"/>
    <lineage>
        <taxon>Bacteria</taxon>
        <taxon>Pseudomonadati</taxon>
        <taxon>Pseudomonadota</taxon>
        <taxon>Gammaproteobacteria</taxon>
        <taxon>Enterobacterales</taxon>
        <taxon>Yersiniaceae</taxon>
        <taxon>Serratia</taxon>
    </lineage>
</organism>
<accession>A0A5Q2V7K5</accession>
<dbReference type="PROSITE" id="PS51819">
    <property type="entry name" value="VOC"/>
    <property type="match status" value="1"/>
</dbReference>
<dbReference type="PANTHER" id="PTHR36113">
    <property type="entry name" value="LYASE, PUTATIVE-RELATED-RELATED"/>
    <property type="match status" value="1"/>
</dbReference>
<sequence>MKIAHVALWTRDIDAQVAFWQRYFNGVAGELYVSKNRPGFVSRFVSLASGPTLEIMSLPELLPTEQANERVGWAHIALSVGDEGLVDQLAQRAQQEGILQAPPRWTGDGFYEAIIRDPDGNAIEITGDHSSSIVANCCAR</sequence>
<evidence type="ECO:0000259" key="1">
    <source>
        <dbReference type="PROSITE" id="PS51819"/>
    </source>
</evidence>
<name>A0A5Q2V7K5_SERPR</name>
<dbReference type="InterPro" id="IPR037523">
    <property type="entry name" value="VOC_core"/>
</dbReference>
<dbReference type="EMBL" id="CP045913">
    <property type="protein sequence ID" value="QGH60368.1"/>
    <property type="molecule type" value="Genomic_DNA"/>
</dbReference>
<reference evidence="2 3" key="1">
    <citation type="submission" date="2019-11" db="EMBL/GenBank/DDBJ databases">
        <title>The Phosphoenolpyruvate Phosphotransferase System Regulates Serratia proteamaculans 336X Biofilm Formation and Wheat Roots colonization.</title>
        <authorList>
            <person name="Liu F."/>
        </authorList>
    </citation>
    <scope>NUCLEOTIDE SEQUENCE [LARGE SCALE GENOMIC DNA]</scope>
    <source>
        <strain evidence="2 3">336X</strain>
    </source>
</reference>
<dbReference type="RefSeq" id="WP_153857886.1">
    <property type="nucleotide sequence ID" value="NZ_CP045913.1"/>
</dbReference>
<feature type="domain" description="VOC" evidence="1">
    <location>
        <begin position="2"/>
        <end position="128"/>
    </location>
</feature>
<dbReference type="Gene3D" id="3.10.180.10">
    <property type="entry name" value="2,3-Dihydroxybiphenyl 1,2-Dioxygenase, domain 1"/>
    <property type="match status" value="1"/>
</dbReference>
<keyword evidence="2" id="KW-0560">Oxidoreductase</keyword>